<feature type="region of interest" description="Disordered" evidence="1">
    <location>
        <begin position="479"/>
        <end position="505"/>
    </location>
</feature>
<protein>
    <recommendedName>
        <fullName evidence="5">Secreted protein</fullName>
    </recommendedName>
</protein>
<evidence type="ECO:0008006" key="5">
    <source>
        <dbReference type="Google" id="ProtNLM"/>
    </source>
</evidence>
<dbReference type="RefSeq" id="WP_012233689.1">
    <property type="nucleotide sequence ID" value="NC_010162.1"/>
</dbReference>
<proteinExistence type="predicted"/>
<evidence type="ECO:0000256" key="2">
    <source>
        <dbReference type="SAM" id="SignalP"/>
    </source>
</evidence>
<dbReference type="Pfam" id="PF13646">
    <property type="entry name" value="HEAT_2"/>
    <property type="match status" value="2"/>
</dbReference>
<dbReference type="SUPFAM" id="SSF48371">
    <property type="entry name" value="ARM repeat"/>
    <property type="match status" value="1"/>
</dbReference>
<gene>
    <name evidence="3" type="ordered locus">sce1055</name>
</gene>
<evidence type="ECO:0000313" key="3">
    <source>
        <dbReference type="EMBL" id="CAN91212.1"/>
    </source>
</evidence>
<reference evidence="3 4" key="1">
    <citation type="journal article" date="2007" name="Nat. Biotechnol.">
        <title>Complete genome sequence of the myxobacterium Sorangium cellulosum.</title>
        <authorList>
            <person name="Schneiker S."/>
            <person name="Perlova O."/>
            <person name="Kaiser O."/>
            <person name="Gerth K."/>
            <person name="Alici A."/>
            <person name="Altmeyer M.O."/>
            <person name="Bartels D."/>
            <person name="Bekel T."/>
            <person name="Beyer S."/>
            <person name="Bode E."/>
            <person name="Bode H.B."/>
            <person name="Bolten C.J."/>
            <person name="Choudhuri J.V."/>
            <person name="Doss S."/>
            <person name="Elnakady Y.A."/>
            <person name="Frank B."/>
            <person name="Gaigalat L."/>
            <person name="Goesmann A."/>
            <person name="Groeger C."/>
            <person name="Gross F."/>
            <person name="Jelsbak L."/>
            <person name="Jelsbak L."/>
            <person name="Kalinowski J."/>
            <person name="Kegler C."/>
            <person name="Knauber T."/>
            <person name="Konietzny S."/>
            <person name="Kopp M."/>
            <person name="Krause L."/>
            <person name="Krug D."/>
            <person name="Linke B."/>
            <person name="Mahmud T."/>
            <person name="Martinez-Arias R."/>
            <person name="McHardy A.C."/>
            <person name="Merai M."/>
            <person name="Meyer F."/>
            <person name="Mormann S."/>
            <person name="Munoz-Dorado J."/>
            <person name="Perez J."/>
            <person name="Pradella S."/>
            <person name="Rachid S."/>
            <person name="Raddatz G."/>
            <person name="Rosenau F."/>
            <person name="Rueckert C."/>
            <person name="Sasse F."/>
            <person name="Scharfe M."/>
            <person name="Schuster S.C."/>
            <person name="Suen G."/>
            <person name="Treuner-Lange A."/>
            <person name="Velicer G.J."/>
            <person name="Vorholter F.-J."/>
            <person name="Weissman K.J."/>
            <person name="Welch R.D."/>
            <person name="Wenzel S.C."/>
            <person name="Whitworth D.E."/>
            <person name="Wilhelm S."/>
            <person name="Wittmann C."/>
            <person name="Bloecker H."/>
            <person name="Puehler A."/>
            <person name="Mueller R."/>
        </authorList>
    </citation>
    <scope>NUCLEOTIDE SEQUENCE [LARGE SCALE GENOMIC DNA]</scope>
    <source>
        <strain evidence="4">So ce56</strain>
    </source>
</reference>
<evidence type="ECO:0000256" key="1">
    <source>
        <dbReference type="SAM" id="MobiDB-lite"/>
    </source>
</evidence>
<name>A9EZX2_SORC5</name>
<sequence>MSRSPFRFRRPRLGAAAGVIAASAAVGGSAAAQAAPVVLPHAAGQQALAVRIDPGGVTARACPAAAACAPDGGKVLAVPSEVAPLLGGARVVPVTLADGKRLAKIEAPAGGKPAGAGAPEGAGGSWVMLLAAPLAGKGTEPLVLWSGWTGVATGEHGEGRSDAVVVEPLGGSGSRVLVGQLRDDVTLCGRPALVGASEVDPRTMTLLKGASFQNLSAEERRAAGKVVAERRDADAAAAAFRLLRPTAASSAVGKRFAEIADGDPKTAWSEGKAGAGRGEFVSFSSADEVGITGLGLRIKPPDGVEGGAAPRTLFVATPDRLFQVSLPEDAWLKESAGYEVKLPEEIKASCIAVVLDDAYAPAGAGGRGAPAAPEVRVTIAEVTARTAFDGQGPAALVGALAGGGERSRAAAALLARGGPDAVEAAIAGYDRLDPAGRQLARGVIDTASCAVQIPFLTARLASGAASAAQLAPGAGSAGRASGLASAAPGRAARAAPPEPDPELHHARDRIRRCGRAAAPALAEIVKSGAAAARVAAARELALVAPAEAIPALLDALAGARGAARRELRAALALAARSERAASVVEEEVQIERLRARPEDAQLDLLRALGPALGRVKGGGAAFQALASAGGAPFERRYLLQAPAAALARAGEAPAEAYLRASLRKDGDAHVRLRAAEVAADVPSLAQDLLAAASDPDARVREAAIVALARAAAAGAKLPAGAADALAARLTSDPWTFIRGGAALAIGAMPATPAGDRALVGALADGSPEVRRHALDGLGAHRATAHIEAVRDRAEDKEEDVEVRARAILALGAMCDASSVDLWTRLALRAKAPIGEHDQRLGSAALAALGSVHPADLPARLKPLLDKDTPHGLREAARAALSAAPQCRRR</sequence>
<accession>A9EZX2</accession>
<dbReference type="eggNOG" id="COG1413">
    <property type="taxonomic scope" value="Bacteria"/>
</dbReference>
<dbReference type="InterPro" id="IPR011989">
    <property type="entry name" value="ARM-like"/>
</dbReference>
<keyword evidence="4" id="KW-1185">Reference proteome</keyword>
<organism evidence="3 4">
    <name type="scientific">Sorangium cellulosum (strain So ce56)</name>
    <name type="common">Polyangium cellulosum (strain So ce56)</name>
    <dbReference type="NCBI Taxonomy" id="448385"/>
    <lineage>
        <taxon>Bacteria</taxon>
        <taxon>Pseudomonadati</taxon>
        <taxon>Myxococcota</taxon>
        <taxon>Polyangia</taxon>
        <taxon>Polyangiales</taxon>
        <taxon>Polyangiaceae</taxon>
        <taxon>Sorangium</taxon>
    </lineage>
</organism>
<dbReference type="STRING" id="448385.sce1055"/>
<evidence type="ECO:0000313" key="4">
    <source>
        <dbReference type="Proteomes" id="UP000002139"/>
    </source>
</evidence>
<dbReference type="InterPro" id="IPR016024">
    <property type="entry name" value="ARM-type_fold"/>
</dbReference>
<dbReference type="KEGG" id="scl:sce1055"/>
<feature type="chain" id="PRO_5002735502" description="Secreted protein" evidence="2">
    <location>
        <begin position="35"/>
        <end position="889"/>
    </location>
</feature>
<dbReference type="HOGENOM" id="CLU_324625_0_0_7"/>
<dbReference type="AlphaFoldDB" id="A9EZX2"/>
<feature type="signal peptide" evidence="2">
    <location>
        <begin position="1"/>
        <end position="34"/>
    </location>
</feature>
<dbReference type="EMBL" id="AM746676">
    <property type="protein sequence ID" value="CAN91212.1"/>
    <property type="molecule type" value="Genomic_DNA"/>
</dbReference>
<feature type="compositionally biased region" description="Low complexity" evidence="1">
    <location>
        <begin position="479"/>
        <end position="495"/>
    </location>
</feature>
<dbReference type="Proteomes" id="UP000002139">
    <property type="component" value="Chromosome"/>
</dbReference>
<dbReference type="Gene3D" id="1.25.10.10">
    <property type="entry name" value="Leucine-rich Repeat Variant"/>
    <property type="match status" value="1"/>
</dbReference>
<keyword evidence="2" id="KW-0732">Signal</keyword>
<dbReference type="OrthoDB" id="5484172at2"/>